<evidence type="ECO:0000313" key="2">
    <source>
        <dbReference type="EMBL" id="QCO00430.1"/>
    </source>
</evidence>
<sequence>MVTMQNAHIKRAEGHTWTITINGVKDTGFRLIWTDPNRSDFRRTEGGDVESVVVAGLPDGFQKLDAFEADAELLSISHPEMWTKLEPAVIPEPAPDEVITREAPAEQPEPTTEVSDDTAPPAPGGPAARADRPTRTEHRNPGPTAGNLPAPGRRGDGARPSRASRGGVSAPPYPIIQPTLES</sequence>
<protein>
    <submittedName>
        <fullName evidence="2">Uncharacterized protein</fullName>
    </submittedName>
</protein>
<evidence type="ECO:0000256" key="1">
    <source>
        <dbReference type="SAM" id="MobiDB-lite"/>
    </source>
</evidence>
<feature type="compositionally biased region" description="Low complexity" evidence="1">
    <location>
        <begin position="105"/>
        <end position="119"/>
    </location>
</feature>
<reference evidence="2 3" key="1">
    <citation type="submission" date="2018-09" db="EMBL/GenBank/DDBJ databases">
        <title>Whole genome based analysis of evolution and adaptive divergence in Indian and Brazilian strains of Azospirillum brasilense.</title>
        <authorList>
            <person name="Singh C."/>
            <person name="Tripathi A.K."/>
        </authorList>
    </citation>
    <scope>NUCLEOTIDE SEQUENCE [LARGE SCALE GENOMIC DNA]</scope>
    <source>
        <strain evidence="2 3">MTCC4035</strain>
        <plasmid evidence="2 3">p7</plasmid>
    </source>
</reference>
<feature type="region of interest" description="Disordered" evidence="1">
    <location>
        <begin position="86"/>
        <end position="182"/>
    </location>
</feature>
<name>A0A4D8Q0L2_9PROT</name>
<proteinExistence type="predicted"/>
<evidence type="ECO:0000313" key="3">
    <source>
        <dbReference type="Proteomes" id="UP000298595"/>
    </source>
</evidence>
<gene>
    <name evidence="2" type="ORF">D3093_34825</name>
</gene>
<accession>A0A4D8Q0L2</accession>
<dbReference type="AlphaFoldDB" id="A0A4D8Q0L2"/>
<dbReference type="EMBL" id="CP032328">
    <property type="protein sequence ID" value="QCO00430.1"/>
    <property type="molecule type" value="Genomic_DNA"/>
</dbReference>
<geneLocation type="plasmid" evidence="2 3">
    <name>p7</name>
</geneLocation>
<feature type="compositionally biased region" description="Basic and acidic residues" evidence="1">
    <location>
        <begin position="129"/>
        <end position="140"/>
    </location>
</feature>
<dbReference type="KEGG" id="aare:D3093_34825"/>
<dbReference type="Proteomes" id="UP000298595">
    <property type="component" value="Plasmid p7"/>
</dbReference>
<keyword evidence="2" id="KW-0614">Plasmid</keyword>
<organism evidence="2 3">
    <name type="scientific">Azospirillum argentinense</name>
    <dbReference type="NCBI Taxonomy" id="2970906"/>
    <lineage>
        <taxon>Bacteria</taxon>
        <taxon>Pseudomonadati</taxon>
        <taxon>Pseudomonadota</taxon>
        <taxon>Alphaproteobacteria</taxon>
        <taxon>Rhodospirillales</taxon>
        <taxon>Azospirillaceae</taxon>
        <taxon>Azospirillum</taxon>
    </lineage>
</organism>